<reference evidence="1 2" key="1">
    <citation type="journal article" date="2012" name="BMC Genomics">
        <title>Genomic basis of broad host range and environmental adaptability of Rhizobium tropici CIAT 899 and Rhizobium sp. PRF 81 which are used in inoculants for common bean (Phaseolus vulgaris L.).</title>
        <authorList>
            <person name="Ormeno-Orrillo E."/>
            <person name="Menna P."/>
            <person name="Almeida L.G."/>
            <person name="Ollero F.J."/>
            <person name="Nicolas M.F."/>
            <person name="Pains Rodrigues E."/>
            <person name="Shigueyoshi Nakatani A."/>
            <person name="Silva Batista J.S."/>
            <person name="Oliveira Chueire L.M."/>
            <person name="Souza R.C."/>
            <person name="Ribeiro Vasconcelos A.T."/>
            <person name="Megias M."/>
            <person name="Hungria M."/>
            <person name="Martinez-Romero E."/>
        </authorList>
    </citation>
    <scope>NUCLEOTIDE SEQUENCE [LARGE SCALE GENOMIC DNA]</scope>
    <source>
        <strain evidence="1 2">PRF 81</strain>
    </source>
</reference>
<evidence type="ECO:0000313" key="1">
    <source>
        <dbReference type="EMBL" id="ENN88597.1"/>
    </source>
</evidence>
<sequence>MPHGDGAAVRVHMRRVVRQAEVAQRGERLRSEGFVQLDEIHLADRKPCALQHAAGGRRRAYAHNARLDAGGSHRDHACLRRQTMLTGCIRICKQESGRTIIDARSIAGGDRKIGIVDAPEFRKLLDRGTGTRMFVAGDKDRLALRLRHADRHDLVVKQPGGIGGSPARLAASGKGVLVGARNTEVSSDIVGGFRHGIDTEFALHLRINEAPADGSVVDGTTAREGTLGLRHDKRSAAHAFDATRNHQVAVAGANGTRRRADSIHTGAAEAIDGGARDRDRHAGQQNRHACDIAIVLAGLVGAAVDDILDLRPVDVRIALDEMSERDGGQIVGAHRRERSAITADRRSHRIADESFGHAFPPTASPHPVENKLTDRSVIYLPPETSQCNAIF</sequence>
<organism evidence="1 2">
    <name type="scientific">Rhizobium freirei PRF 81</name>
    <dbReference type="NCBI Taxonomy" id="363754"/>
    <lineage>
        <taxon>Bacteria</taxon>
        <taxon>Pseudomonadati</taxon>
        <taxon>Pseudomonadota</taxon>
        <taxon>Alphaproteobacteria</taxon>
        <taxon>Hyphomicrobiales</taxon>
        <taxon>Rhizobiaceae</taxon>
        <taxon>Rhizobium/Agrobacterium group</taxon>
        <taxon>Rhizobium</taxon>
    </lineage>
</organism>
<comment type="caution">
    <text evidence="1">The sequence shown here is derived from an EMBL/GenBank/DDBJ whole genome shotgun (WGS) entry which is preliminary data.</text>
</comment>
<dbReference type="STRING" id="363754.RHSP_64717"/>
<dbReference type="AlphaFoldDB" id="N6VC63"/>
<dbReference type="Proteomes" id="UP000012429">
    <property type="component" value="Unassembled WGS sequence"/>
</dbReference>
<dbReference type="EMBL" id="AQHN01000016">
    <property type="protein sequence ID" value="ENN88597.1"/>
    <property type="molecule type" value="Genomic_DNA"/>
</dbReference>
<protein>
    <submittedName>
        <fullName evidence="1">Uncharacterized protein</fullName>
    </submittedName>
</protein>
<evidence type="ECO:0000313" key="2">
    <source>
        <dbReference type="Proteomes" id="UP000012429"/>
    </source>
</evidence>
<accession>N6VC63</accession>
<name>N6VC63_9HYPH</name>
<gene>
    <name evidence="1" type="ORF">RHSP_64717</name>
</gene>
<proteinExistence type="predicted"/>
<keyword evidence="2" id="KW-1185">Reference proteome</keyword>